<dbReference type="PANTHER" id="PTHR46566:SF1">
    <property type="entry name" value="1-PHOSPHOFRUCTOKINASE"/>
    <property type="match status" value="1"/>
</dbReference>
<comment type="similarity">
    <text evidence="1">Belongs to the carbohydrate kinase PfkB family.</text>
</comment>
<dbReference type="PIRSF" id="PIRSF000535">
    <property type="entry name" value="1PFK/6PFK/LacC"/>
    <property type="match status" value="1"/>
</dbReference>
<evidence type="ECO:0000259" key="7">
    <source>
        <dbReference type="Pfam" id="PF00294"/>
    </source>
</evidence>
<dbReference type="PANTHER" id="PTHR46566">
    <property type="entry name" value="1-PHOSPHOFRUCTOKINASE-RELATED"/>
    <property type="match status" value="1"/>
</dbReference>
<dbReference type="PROSITE" id="PS00583">
    <property type="entry name" value="PFKB_KINASES_1"/>
    <property type="match status" value="1"/>
</dbReference>
<dbReference type="RefSeq" id="WP_207567009.1">
    <property type="nucleotide sequence ID" value="NZ_CP071446.1"/>
</dbReference>
<evidence type="ECO:0000256" key="3">
    <source>
        <dbReference type="ARBA" id="ARBA00022741"/>
    </source>
</evidence>
<dbReference type="InterPro" id="IPR011611">
    <property type="entry name" value="PfkB_dom"/>
</dbReference>
<evidence type="ECO:0000256" key="6">
    <source>
        <dbReference type="PIRNR" id="PIRNR000535"/>
    </source>
</evidence>
<reference evidence="8 9" key="1">
    <citation type="submission" date="2021-03" db="EMBL/GenBank/DDBJ databases">
        <title>Thermosipho ferrireducens sp.nov., an anaerobic thermophilic iron-reducing bacterium isolated from a deep-sea hydrothermal sulfide deposits.</title>
        <authorList>
            <person name="Zeng X."/>
            <person name="Chen Y."/>
            <person name="Shao Z."/>
        </authorList>
    </citation>
    <scope>NUCLEOTIDE SEQUENCE [LARGE SCALE GENOMIC DNA]</scope>
    <source>
        <strain evidence="8 9">JL129W03</strain>
    </source>
</reference>
<evidence type="ECO:0000313" key="9">
    <source>
        <dbReference type="Proteomes" id="UP000671862"/>
    </source>
</evidence>
<dbReference type="Gene3D" id="2.20.150.10">
    <property type="entry name" value="putative 5-dehydro-2- deoxygluconokinase"/>
    <property type="match status" value="1"/>
</dbReference>
<evidence type="ECO:0000313" key="8">
    <source>
        <dbReference type="EMBL" id="QTA38290.1"/>
    </source>
</evidence>
<keyword evidence="2 6" id="KW-0808">Transferase</keyword>
<dbReference type="InterPro" id="IPR029056">
    <property type="entry name" value="Ribokinase-like"/>
</dbReference>
<evidence type="ECO:0000256" key="5">
    <source>
        <dbReference type="ARBA" id="ARBA00022840"/>
    </source>
</evidence>
<evidence type="ECO:0000256" key="2">
    <source>
        <dbReference type="ARBA" id="ARBA00022679"/>
    </source>
</evidence>
<name>A0ABX7S8Y0_9BACT</name>
<evidence type="ECO:0000256" key="4">
    <source>
        <dbReference type="ARBA" id="ARBA00022777"/>
    </source>
</evidence>
<dbReference type="Gene3D" id="3.40.1190.20">
    <property type="match status" value="1"/>
</dbReference>
<keyword evidence="5" id="KW-0067">ATP-binding</keyword>
<dbReference type="InterPro" id="IPR002173">
    <property type="entry name" value="Carboh/pur_kinase_PfkB_CS"/>
</dbReference>
<gene>
    <name evidence="8" type="ORF">JYK00_01760</name>
</gene>
<organism evidence="8 9">
    <name type="scientific">Thermosipho ferrireducens</name>
    <dbReference type="NCBI Taxonomy" id="2571116"/>
    <lineage>
        <taxon>Bacteria</taxon>
        <taxon>Thermotogati</taxon>
        <taxon>Thermotogota</taxon>
        <taxon>Thermotogae</taxon>
        <taxon>Thermotogales</taxon>
        <taxon>Fervidobacteriaceae</taxon>
        <taxon>Thermosipho</taxon>
    </lineage>
</organism>
<feature type="domain" description="Carbohydrate kinase PfkB" evidence="7">
    <location>
        <begin position="35"/>
        <end position="294"/>
    </location>
</feature>
<keyword evidence="4" id="KW-0418">Kinase</keyword>
<dbReference type="SUPFAM" id="SSF53613">
    <property type="entry name" value="Ribokinase-like"/>
    <property type="match status" value="1"/>
</dbReference>
<dbReference type="Pfam" id="PF00294">
    <property type="entry name" value="PfkB"/>
    <property type="match status" value="1"/>
</dbReference>
<protein>
    <submittedName>
        <fullName evidence="8">1-phosphofructokinase family hexose kinase</fullName>
    </submittedName>
</protein>
<proteinExistence type="inferred from homology"/>
<accession>A0ABX7S8Y0</accession>
<evidence type="ECO:0000256" key="1">
    <source>
        <dbReference type="ARBA" id="ARBA00010688"/>
    </source>
</evidence>
<sequence>MSVLTVCLNPALDREFYINDFSIDKLHRLTPEMSEMTPGGKAVNVAVDLSYYGINSVVMGFIGGYVGNVVLSELRKKSELITTNFVHIEAETRENIAIIDEKNHALTEINSSGPWVPLEDLQHFIKRYELIAANAEVIVISGSVPLGIPNSVYGELTKIAQKLGKKVFWEARDPIIMESTKISVPYILKPDMRNKKVLLGKELVSQKDYIEAGKELVSMGVKMAVISYEIEYDIIVTSDGVWIISPTVEVEHSHLLGTGDTYMAAMVYKFLKGESLLEMAKFGYAAALAKTKYKAKETPPFKDIEEAFEHFKIERVE</sequence>
<keyword evidence="9" id="KW-1185">Reference proteome</keyword>
<keyword evidence="3" id="KW-0547">Nucleotide-binding</keyword>
<dbReference type="InterPro" id="IPR017583">
    <property type="entry name" value="Tagatose/fructose_Pkinase"/>
</dbReference>
<dbReference type="Proteomes" id="UP000671862">
    <property type="component" value="Chromosome"/>
</dbReference>
<dbReference type="EMBL" id="CP071446">
    <property type="protein sequence ID" value="QTA38290.1"/>
    <property type="molecule type" value="Genomic_DNA"/>
</dbReference>
<dbReference type="InterPro" id="IPR023314">
    <property type="entry name" value="Myo_inos_IolC-like_sf"/>
</dbReference>